<evidence type="ECO:0000256" key="3">
    <source>
        <dbReference type="SAM" id="Coils"/>
    </source>
</evidence>
<feature type="domain" description="FdhE C-terminal" evidence="6">
    <location>
        <begin position="217"/>
        <end position="292"/>
    </location>
</feature>
<dbReference type="PIRSF" id="PIRSF018296">
    <property type="entry name" value="Format_dh_formtn"/>
    <property type="match status" value="1"/>
</dbReference>
<dbReference type="Proteomes" id="UP000011134">
    <property type="component" value="Unassembled WGS sequence"/>
</dbReference>
<gene>
    <name evidence="2" type="primary">fdhE</name>
    <name evidence="7" type="ORF">C942_01878</name>
</gene>
<dbReference type="RefSeq" id="WP_007466786.1">
    <property type="nucleotide sequence ID" value="NZ_AMZO01000020.1"/>
</dbReference>
<keyword evidence="8" id="KW-1185">Reference proteome</keyword>
<sequence length="297" mass="33461">MSVRILEKDTITRQSADGFKPLIIGQPQTIFESRAARLRQLAKESFMADYLLLVGQITQVQANLTAAYQDKVQLQPQISEQMPLSVQHFEPENIWLDILNDLIEQLAPLVSDDIKTTLEQLNQQANDALVNYGKALRQGNFELVPAEQAIFIWAALNTFFSLLVANSRFEWQQEGNENLLHCPLCHSAPVASMVNDSGHRYLHCSLCEAQWNSIRAQCTQCGDSRQIKLASLEENDAQVRAETCDECQSYLKLMFLEKDHQLDAVADDLASLVLDVKLSETALLRSGFNPFLLPVLQ</sequence>
<dbReference type="AlphaFoldDB" id="L8J8X4"/>
<comment type="function">
    <text evidence="2">Necessary for formate dehydrogenase activity.</text>
</comment>
<dbReference type="SUPFAM" id="SSF144020">
    <property type="entry name" value="FdhE-like"/>
    <property type="match status" value="1"/>
</dbReference>
<dbReference type="PANTHER" id="PTHR37689">
    <property type="entry name" value="PROTEIN FDHE"/>
    <property type="match status" value="1"/>
</dbReference>
<feature type="coiled-coil region" evidence="3">
    <location>
        <begin position="111"/>
        <end position="138"/>
    </location>
</feature>
<dbReference type="Pfam" id="PF24860">
    <property type="entry name" value="FdhE_C"/>
    <property type="match status" value="1"/>
</dbReference>
<comment type="similarity">
    <text evidence="2">Belongs to the FdhE family.</text>
</comment>
<dbReference type="EMBL" id="AMZO01000020">
    <property type="protein sequence ID" value="ELR65305.1"/>
    <property type="molecule type" value="Genomic_DNA"/>
</dbReference>
<keyword evidence="3" id="KW-0175">Coiled coil</keyword>
<dbReference type="GO" id="GO:0008199">
    <property type="term" value="F:ferric iron binding"/>
    <property type="evidence" value="ECO:0007669"/>
    <property type="project" value="TreeGrafter"/>
</dbReference>
<keyword evidence="1 2" id="KW-0963">Cytoplasm</keyword>
<feature type="domain" description="FdhE N-terminal" evidence="4">
    <location>
        <begin position="20"/>
        <end position="164"/>
    </location>
</feature>
<evidence type="ECO:0000313" key="7">
    <source>
        <dbReference type="EMBL" id="ELR65305.1"/>
    </source>
</evidence>
<dbReference type="NCBIfam" id="TIGR01562">
    <property type="entry name" value="FdhE"/>
    <property type="match status" value="1"/>
</dbReference>
<dbReference type="CDD" id="cd16341">
    <property type="entry name" value="FdhE"/>
    <property type="match status" value="1"/>
</dbReference>
<feature type="domain" description="FdhE central" evidence="5">
    <location>
        <begin position="181"/>
        <end position="215"/>
    </location>
</feature>
<proteinExistence type="inferred from homology"/>
<dbReference type="InterPro" id="IPR056797">
    <property type="entry name" value="FdhE_central"/>
</dbReference>
<dbReference type="PANTHER" id="PTHR37689:SF1">
    <property type="entry name" value="PROTEIN FDHE"/>
    <property type="match status" value="1"/>
</dbReference>
<dbReference type="OrthoDB" id="9794151at2"/>
<evidence type="ECO:0000259" key="4">
    <source>
        <dbReference type="Pfam" id="PF04216"/>
    </source>
</evidence>
<dbReference type="InterPro" id="IPR056774">
    <property type="entry name" value="FdhE_N"/>
</dbReference>
<evidence type="ECO:0000259" key="5">
    <source>
        <dbReference type="Pfam" id="PF24859"/>
    </source>
</evidence>
<accession>L8J8X4</accession>
<evidence type="ECO:0000256" key="2">
    <source>
        <dbReference type="HAMAP-Rule" id="MF_00611"/>
    </source>
</evidence>
<organism evidence="7 8">
    <name type="scientific">Photobacterium marinum</name>
    <dbReference type="NCBI Taxonomy" id="1056511"/>
    <lineage>
        <taxon>Bacteria</taxon>
        <taxon>Pseudomonadati</taxon>
        <taxon>Pseudomonadota</taxon>
        <taxon>Gammaproteobacteria</taxon>
        <taxon>Vibrionales</taxon>
        <taxon>Vibrionaceae</taxon>
        <taxon>Photobacterium</taxon>
    </lineage>
</organism>
<name>L8J8X4_9GAMM</name>
<evidence type="ECO:0000259" key="6">
    <source>
        <dbReference type="Pfam" id="PF24860"/>
    </source>
</evidence>
<dbReference type="Pfam" id="PF24859">
    <property type="entry name" value="FdhE_central"/>
    <property type="match status" value="1"/>
</dbReference>
<dbReference type="GO" id="GO:0005829">
    <property type="term" value="C:cytosol"/>
    <property type="evidence" value="ECO:0007669"/>
    <property type="project" value="TreeGrafter"/>
</dbReference>
<reference evidence="7 8" key="1">
    <citation type="submission" date="2012-12" db="EMBL/GenBank/DDBJ databases">
        <title>Genome Assembly of Photobacterium sp. AK15.</title>
        <authorList>
            <person name="Khatri I."/>
            <person name="Vaidya B."/>
            <person name="Srinivas T.N.R."/>
            <person name="Subramanian S."/>
            <person name="Pinnaka A."/>
        </authorList>
    </citation>
    <scope>NUCLEOTIDE SEQUENCE [LARGE SCALE GENOMIC DNA]</scope>
    <source>
        <strain evidence="7 8">AK15</strain>
    </source>
</reference>
<dbReference type="InterPro" id="IPR006452">
    <property type="entry name" value="Formate_DH_accessory"/>
</dbReference>
<protein>
    <recommendedName>
        <fullName evidence="2">Protein FdhE homolog</fullName>
    </recommendedName>
</protein>
<dbReference type="InterPro" id="IPR056796">
    <property type="entry name" value="FdhE_C"/>
</dbReference>
<dbReference type="Pfam" id="PF04216">
    <property type="entry name" value="FdhE_N"/>
    <property type="match status" value="1"/>
</dbReference>
<dbReference type="InterPro" id="IPR024064">
    <property type="entry name" value="FdhE-like_sf"/>
</dbReference>
<dbReference type="Gene3D" id="3.90.1670.10">
    <property type="entry name" value="FdhE-like domain"/>
    <property type="match status" value="1"/>
</dbReference>
<dbReference type="HAMAP" id="MF_00611">
    <property type="entry name" value="FdeH"/>
    <property type="match status" value="1"/>
</dbReference>
<evidence type="ECO:0000313" key="8">
    <source>
        <dbReference type="Proteomes" id="UP000011134"/>
    </source>
</evidence>
<dbReference type="GO" id="GO:0051604">
    <property type="term" value="P:protein maturation"/>
    <property type="evidence" value="ECO:0007669"/>
    <property type="project" value="TreeGrafter"/>
</dbReference>
<dbReference type="PATRIC" id="fig|1056511.3.peg.2954"/>
<evidence type="ECO:0000256" key="1">
    <source>
        <dbReference type="ARBA" id="ARBA00022490"/>
    </source>
</evidence>
<comment type="caution">
    <text evidence="7">The sequence shown here is derived from an EMBL/GenBank/DDBJ whole genome shotgun (WGS) entry which is preliminary data.</text>
</comment>
<comment type="subcellular location">
    <subcellularLocation>
        <location evidence="2">Cytoplasm</location>
    </subcellularLocation>
</comment>